<dbReference type="Gene3D" id="3.40.50.360">
    <property type="match status" value="1"/>
</dbReference>
<organism evidence="1 2">
    <name type="scientific">Klebsiella michiganensis</name>
    <dbReference type="NCBI Taxonomy" id="1134687"/>
    <lineage>
        <taxon>Bacteria</taxon>
        <taxon>Pseudomonadati</taxon>
        <taxon>Pseudomonadota</taxon>
        <taxon>Gammaproteobacteria</taxon>
        <taxon>Enterobacterales</taxon>
        <taxon>Enterobacteriaceae</taxon>
        <taxon>Klebsiella/Raoultella group</taxon>
        <taxon>Klebsiella</taxon>
    </lineage>
</organism>
<reference evidence="1 2" key="2">
    <citation type="submission" date="2018-01" db="EMBL/GenBank/DDBJ databases">
        <title>Genomic study of Klebsiella pneumoniae.</title>
        <authorList>
            <person name="Yang Y."/>
            <person name="Bicalho R."/>
        </authorList>
    </citation>
    <scope>NUCLEOTIDE SEQUENCE [LARGE SCALE GENOMIC DNA]</scope>
    <source>
        <strain evidence="1 2">A2</strain>
    </source>
</reference>
<accession>A0A2J4YQD9</accession>
<sequence length="34" mass="4098">VPYLYRFELMGTPQDVDNVRKGVSEFWQRQPQNV</sequence>
<comment type="caution">
    <text evidence="1">The sequence shown here is derived from an EMBL/GenBank/DDBJ whole genome shotgun (WGS) entry which is preliminary data.</text>
</comment>
<protein>
    <submittedName>
        <fullName evidence="1">Class Ib ribonucleoside-diphosphate reductase assembly flavoprotein NrdI</fullName>
    </submittedName>
</protein>
<name>A0A2J4YQD9_9ENTR</name>
<evidence type="ECO:0000313" key="2">
    <source>
        <dbReference type="Proteomes" id="UP000234661"/>
    </source>
</evidence>
<dbReference type="EMBL" id="PIET01001056">
    <property type="protein sequence ID" value="PLM52993.1"/>
    <property type="molecule type" value="Genomic_DNA"/>
</dbReference>
<proteinExistence type="predicted"/>
<evidence type="ECO:0000313" key="1">
    <source>
        <dbReference type="EMBL" id="PLM52993.1"/>
    </source>
</evidence>
<gene>
    <name evidence="1" type="primary">nrdI</name>
    <name evidence="1" type="ORF">CWM85_26010</name>
</gene>
<dbReference type="AlphaFoldDB" id="A0A2J4YQD9"/>
<reference evidence="1 2" key="1">
    <citation type="submission" date="2017-11" db="EMBL/GenBank/DDBJ databases">
        <authorList>
            <person name="Han C.G."/>
        </authorList>
    </citation>
    <scope>NUCLEOTIDE SEQUENCE [LARGE SCALE GENOMIC DNA]</scope>
    <source>
        <strain evidence="1 2">A2</strain>
    </source>
</reference>
<dbReference type="InterPro" id="IPR029039">
    <property type="entry name" value="Flavoprotein-like_sf"/>
</dbReference>
<feature type="non-terminal residue" evidence="1">
    <location>
        <position position="1"/>
    </location>
</feature>
<dbReference type="Proteomes" id="UP000234661">
    <property type="component" value="Unassembled WGS sequence"/>
</dbReference>